<proteinExistence type="predicted"/>
<accession>A0ABP8TK62</accession>
<dbReference type="Proteomes" id="UP001500212">
    <property type="component" value="Unassembled WGS sequence"/>
</dbReference>
<comment type="caution">
    <text evidence="1">The sequence shown here is derived from an EMBL/GenBank/DDBJ whole genome shotgun (WGS) entry which is preliminary data.</text>
</comment>
<keyword evidence="2" id="KW-1185">Reference proteome</keyword>
<sequence>MEESRDVSAVAHAAQALFFSNPDRSSGTYQHLRSWEFGETISLPDPFGFTVKTDKWEPWDD</sequence>
<protein>
    <submittedName>
        <fullName evidence="1">Uncharacterized protein</fullName>
    </submittedName>
</protein>
<dbReference type="EMBL" id="BAABHJ010000012">
    <property type="protein sequence ID" value="GAA4610236.1"/>
    <property type="molecule type" value="Genomic_DNA"/>
</dbReference>
<organism evidence="1 2">
    <name type="scientific">Actinoallomurus liliacearum</name>
    <dbReference type="NCBI Taxonomy" id="1080073"/>
    <lineage>
        <taxon>Bacteria</taxon>
        <taxon>Bacillati</taxon>
        <taxon>Actinomycetota</taxon>
        <taxon>Actinomycetes</taxon>
        <taxon>Streptosporangiales</taxon>
        <taxon>Thermomonosporaceae</taxon>
        <taxon>Actinoallomurus</taxon>
    </lineage>
</organism>
<evidence type="ECO:0000313" key="1">
    <source>
        <dbReference type="EMBL" id="GAA4610236.1"/>
    </source>
</evidence>
<gene>
    <name evidence="1" type="ORF">GCM10023195_41860</name>
</gene>
<evidence type="ECO:0000313" key="2">
    <source>
        <dbReference type="Proteomes" id="UP001500212"/>
    </source>
</evidence>
<reference evidence="2" key="1">
    <citation type="journal article" date="2019" name="Int. J. Syst. Evol. Microbiol.">
        <title>The Global Catalogue of Microorganisms (GCM) 10K type strain sequencing project: providing services to taxonomists for standard genome sequencing and annotation.</title>
        <authorList>
            <consortium name="The Broad Institute Genomics Platform"/>
            <consortium name="The Broad Institute Genome Sequencing Center for Infectious Disease"/>
            <person name="Wu L."/>
            <person name="Ma J."/>
        </authorList>
    </citation>
    <scope>NUCLEOTIDE SEQUENCE [LARGE SCALE GENOMIC DNA]</scope>
    <source>
        <strain evidence="2">JCM 17938</strain>
    </source>
</reference>
<name>A0ABP8TK62_9ACTN</name>